<organism evidence="2 3">
    <name type="scientific">Catenaria anguillulae PL171</name>
    <dbReference type="NCBI Taxonomy" id="765915"/>
    <lineage>
        <taxon>Eukaryota</taxon>
        <taxon>Fungi</taxon>
        <taxon>Fungi incertae sedis</taxon>
        <taxon>Blastocladiomycota</taxon>
        <taxon>Blastocladiomycetes</taxon>
        <taxon>Blastocladiales</taxon>
        <taxon>Catenariaceae</taxon>
        <taxon>Catenaria</taxon>
    </lineage>
</organism>
<feature type="compositionally biased region" description="Acidic residues" evidence="1">
    <location>
        <begin position="478"/>
        <end position="491"/>
    </location>
</feature>
<name>A0A1Y2HJY5_9FUNG</name>
<feature type="region of interest" description="Disordered" evidence="1">
    <location>
        <begin position="427"/>
        <end position="491"/>
    </location>
</feature>
<comment type="caution">
    <text evidence="2">The sequence shown here is derived from an EMBL/GenBank/DDBJ whole genome shotgun (WGS) entry which is preliminary data.</text>
</comment>
<reference evidence="2 3" key="1">
    <citation type="submission" date="2016-07" db="EMBL/GenBank/DDBJ databases">
        <title>Pervasive Adenine N6-methylation of Active Genes in Fungi.</title>
        <authorList>
            <consortium name="DOE Joint Genome Institute"/>
            <person name="Mondo S.J."/>
            <person name="Dannebaum R.O."/>
            <person name="Kuo R.C."/>
            <person name="Labutti K."/>
            <person name="Haridas S."/>
            <person name="Kuo A."/>
            <person name="Salamov A."/>
            <person name="Ahrendt S.R."/>
            <person name="Lipzen A."/>
            <person name="Sullivan W."/>
            <person name="Andreopoulos W.B."/>
            <person name="Clum A."/>
            <person name="Lindquist E."/>
            <person name="Daum C."/>
            <person name="Ramamoorthy G.K."/>
            <person name="Gryganskyi A."/>
            <person name="Culley D."/>
            <person name="Magnuson J.K."/>
            <person name="James T.Y."/>
            <person name="O'Malley M.A."/>
            <person name="Stajich J.E."/>
            <person name="Spatafora J.W."/>
            <person name="Visel A."/>
            <person name="Grigoriev I.V."/>
        </authorList>
    </citation>
    <scope>NUCLEOTIDE SEQUENCE [LARGE SCALE GENOMIC DNA]</scope>
    <source>
        <strain evidence="2 3">PL171</strain>
    </source>
</reference>
<dbReference type="EMBL" id="MCFL01000031">
    <property type="protein sequence ID" value="ORZ34003.1"/>
    <property type="molecule type" value="Genomic_DNA"/>
</dbReference>
<protein>
    <submittedName>
        <fullName evidence="2">Uncharacterized protein</fullName>
    </submittedName>
</protein>
<feature type="region of interest" description="Disordered" evidence="1">
    <location>
        <begin position="282"/>
        <end position="341"/>
    </location>
</feature>
<proteinExistence type="predicted"/>
<dbReference type="Proteomes" id="UP000193411">
    <property type="component" value="Unassembled WGS sequence"/>
</dbReference>
<evidence type="ECO:0000313" key="2">
    <source>
        <dbReference type="EMBL" id="ORZ34003.1"/>
    </source>
</evidence>
<dbReference type="AlphaFoldDB" id="A0A1Y2HJY5"/>
<gene>
    <name evidence="2" type="ORF">BCR44DRAFT_363046</name>
</gene>
<evidence type="ECO:0000256" key="1">
    <source>
        <dbReference type="SAM" id="MobiDB-lite"/>
    </source>
</evidence>
<sequence>MPQHKHVTVELLRFPSTAFTSELDVCNGRGTTLRRADPTGTAVAVIEHSLTGKHMLETNALVPSLPRESDATTLALAEVAAARGGHGKKGQALMRDRAVAFTAYPDLDGYVDHMAGSVPTWCLLLANSHSEFDMAVHVRLMAAGLAWDHEYVPYDRPVIVRTDSYVVIKLVETQVLPDPMRMVVEWFHVRSTFALGGSSHNTLVTMQIDPLPYVLFDIALQPSARRVTDPEVLRVAQHEMRMALDLALEEFELGQLLIPSSMNVYDKITLARNAFKSIQALRNHERSKSMKANGKKSKKANLPNGRKFSLSDPSTTTTPPPLSSAHRPTRKRRLKLASTRQQARSVSAFTAILGAPPVKANQKQKQIQKRRASVQEVYPAQGSIGRQPGLDATPVAPRVYPPPPTILVTPEPHTAMPGFPSALTFTGGNQGGSAARRQLSRAQVASTGGRREVVELLSDTSNDVDMDESAGVSGPGGDGEEDGDDDIVIVE</sequence>
<keyword evidence="3" id="KW-1185">Reference proteome</keyword>
<evidence type="ECO:0000313" key="3">
    <source>
        <dbReference type="Proteomes" id="UP000193411"/>
    </source>
</evidence>
<accession>A0A1Y2HJY5</accession>